<dbReference type="CDD" id="cd00303">
    <property type="entry name" value="retropepsin_like"/>
    <property type="match status" value="1"/>
</dbReference>
<dbReference type="Pfam" id="PF18701">
    <property type="entry name" value="DUF5641"/>
    <property type="match status" value="1"/>
</dbReference>
<organism evidence="2 3">
    <name type="scientific">Aphis craccivora</name>
    <name type="common">Cowpea aphid</name>
    <dbReference type="NCBI Taxonomy" id="307492"/>
    <lineage>
        <taxon>Eukaryota</taxon>
        <taxon>Metazoa</taxon>
        <taxon>Ecdysozoa</taxon>
        <taxon>Arthropoda</taxon>
        <taxon>Hexapoda</taxon>
        <taxon>Insecta</taxon>
        <taxon>Pterygota</taxon>
        <taxon>Neoptera</taxon>
        <taxon>Paraneoptera</taxon>
        <taxon>Hemiptera</taxon>
        <taxon>Sternorrhyncha</taxon>
        <taxon>Aphidomorpha</taxon>
        <taxon>Aphidoidea</taxon>
        <taxon>Aphididae</taxon>
        <taxon>Aphidini</taxon>
        <taxon>Aphis</taxon>
        <taxon>Aphis</taxon>
    </lineage>
</organism>
<evidence type="ECO:0000259" key="1">
    <source>
        <dbReference type="Pfam" id="PF18701"/>
    </source>
</evidence>
<dbReference type="InterPro" id="IPR040676">
    <property type="entry name" value="DUF5641"/>
</dbReference>
<dbReference type="OrthoDB" id="6583982at2759"/>
<feature type="domain" description="DUF5641" evidence="1">
    <location>
        <begin position="784"/>
        <end position="877"/>
    </location>
</feature>
<proteinExistence type="predicted"/>
<dbReference type="InterPro" id="IPR008042">
    <property type="entry name" value="Retrotrans_Pao"/>
</dbReference>
<protein>
    <submittedName>
        <fullName evidence="2">DUF1758 domain-containing protein</fullName>
    </submittedName>
</protein>
<dbReference type="AlphaFoldDB" id="A0A6G0W2Z4"/>
<evidence type="ECO:0000313" key="2">
    <source>
        <dbReference type="EMBL" id="KAF0718910.1"/>
    </source>
</evidence>
<reference evidence="2 3" key="1">
    <citation type="submission" date="2019-08" db="EMBL/GenBank/DDBJ databases">
        <title>Whole genome of Aphis craccivora.</title>
        <authorList>
            <person name="Voronova N.V."/>
            <person name="Shulinski R.S."/>
            <person name="Bandarenka Y.V."/>
            <person name="Zhorov D.G."/>
            <person name="Warner D."/>
        </authorList>
    </citation>
    <scope>NUCLEOTIDE SEQUENCE [LARGE SCALE GENOMIC DNA]</scope>
    <source>
        <strain evidence="2">180601</strain>
        <tissue evidence="2">Whole Body</tissue>
    </source>
</reference>
<evidence type="ECO:0000313" key="3">
    <source>
        <dbReference type="Proteomes" id="UP000478052"/>
    </source>
</evidence>
<gene>
    <name evidence="2" type="ORF">FWK35_00033006</name>
</gene>
<sequence>MTGSTSLELRGLLSKFTKHIEALRSLKCPVQHWDDLLIGIMRNKLDLQSRASSLESYEGQTRSESGHAVVKKIKKQACLSVSSCNRSVCVMCTQPHRLDYCSRFKAMKLQDRYDFVKRKRKKPAPTSSPGESVISAAISDDRQASAPADTAGASADISATALHSVCNVKQVLLSTALIVVQDKHGRRLPCRAVLDNGSQVNIITQKLSNKLGLDVTRAMLPISGVNGVNTRSSQWVNVTISSFHSQYTNVIGCHVLPAVTFPLPAQPINTVSWEFPDAVKNSLADPGFNCTTDVDLLLGAEIYYEVVWSQPTVMPGGLPWLYNTAFGWIISGPIATEHNQEVSSQRTSCLLTAGIWLAVKEPRNSKYVDEVACELHFQKTHGRQSDGRFIVSLPFRDGSGSLGRSMESALHRFLSLERKLQRNTELHKEYSNSDNEAEIMHRDVAKVLESGGMLLRKWCSNSEQMRRIFSETSNVSHYSMNFSPDETTTSLGLNWCPTSDTLLFLNKSEISRLSKTKHLNNLSKLKIPRLAKINNRGRIELHGFCDALQIAFGACIYLRQLTGAGTWGVHLLCAKSRVAPTKTLTIPRLELSGALLLSELMCRVSKAINVSLDNIYCWCDSTVVLAWINGVPAQWKTYVANRVTQIIENVGAGSWRHISTHQNPADPLSRGVTTQVLLDLNIWWYGPSFLNTDAAAHAHSPEQFPVNVEASRELRPIRYTLMTIVRPKPLLELFSKWDKLLRISAIWYRFFKWLRHRSHPDKPQPLTGPLQVSELRLAEEAWVKWIMLQKLQQGFWLRWRSEYLSSLQQQNKWLKKSANIRIGTLAILVEDNIPPLNWRMVRILATHPGSDGVVRVATVRTANGSLMKRPVTKLCPLPDDA</sequence>
<keyword evidence="3" id="KW-1185">Reference proteome</keyword>
<dbReference type="PANTHER" id="PTHR47331">
    <property type="entry name" value="PHD-TYPE DOMAIN-CONTAINING PROTEIN"/>
    <property type="match status" value="1"/>
</dbReference>
<accession>A0A6G0W2Z4</accession>
<name>A0A6G0W2Z4_APHCR</name>
<dbReference type="Proteomes" id="UP000478052">
    <property type="component" value="Unassembled WGS sequence"/>
</dbReference>
<comment type="caution">
    <text evidence="2">The sequence shown here is derived from an EMBL/GenBank/DDBJ whole genome shotgun (WGS) entry which is preliminary data.</text>
</comment>
<dbReference type="Pfam" id="PF05380">
    <property type="entry name" value="Peptidase_A17"/>
    <property type="match status" value="1"/>
</dbReference>
<dbReference type="EMBL" id="VUJU01009623">
    <property type="protein sequence ID" value="KAF0718910.1"/>
    <property type="molecule type" value="Genomic_DNA"/>
</dbReference>